<dbReference type="Pfam" id="PF18895">
    <property type="entry name" value="T4SS_pilin"/>
    <property type="match status" value="1"/>
</dbReference>
<name>A0A2H0UHM0_9BACT</name>
<feature type="non-terminal residue" evidence="2">
    <location>
        <position position="1"/>
    </location>
</feature>
<evidence type="ECO:0000313" key="3">
    <source>
        <dbReference type="Proteomes" id="UP000229612"/>
    </source>
</evidence>
<reference evidence="3" key="1">
    <citation type="submission" date="2017-09" db="EMBL/GenBank/DDBJ databases">
        <title>Depth-based differentiation of microbial function through sediment-hosted aquifers and enrichment of novel symbionts in the deep terrestrial subsurface.</title>
        <authorList>
            <person name="Probst A.J."/>
            <person name="Ladd B."/>
            <person name="Jarett J.K."/>
            <person name="Geller-Mcgrath D.E."/>
            <person name="Sieber C.M.K."/>
            <person name="Emerson J.B."/>
            <person name="Anantharaman K."/>
            <person name="Thomas B.C."/>
            <person name="Malmstrom R."/>
            <person name="Stieglmeier M."/>
            <person name="Klingl A."/>
            <person name="Woyke T."/>
            <person name="Ryan C.M."/>
            <person name="Banfield J.F."/>
        </authorList>
    </citation>
    <scope>NUCLEOTIDE SEQUENCE [LARGE SCALE GENOMIC DNA]</scope>
</reference>
<keyword evidence="1" id="KW-0472">Membrane</keyword>
<accession>A0A2H0UHM0</accession>
<keyword evidence="1" id="KW-0812">Transmembrane</keyword>
<protein>
    <submittedName>
        <fullName evidence="2">Uncharacterized protein</fullName>
    </submittedName>
</protein>
<feature type="transmembrane region" description="Helical" evidence="1">
    <location>
        <begin position="38"/>
        <end position="57"/>
    </location>
</feature>
<organism evidence="2 3">
    <name type="scientific">Candidatus Kaiserbacteria bacterium CG10_big_fil_rev_8_21_14_0_10_44_10</name>
    <dbReference type="NCBI Taxonomy" id="1974606"/>
    <lineage>
        <taxon>Bacteria</taxon>
        <taxon>Candidatus Kaiseribacteriota</taxon>
    </lineage>
</organism>
<keyword evidence="1" id="KW-1133">Transmembrane helix</keyword>
<feature type="transmembrane region" description="Helical" evidence="1">
    <location>
        <begin position="77"/>
        <end position="95"/>
    </location>
</feature>
<comment type="caution">
    <text evidence="2">The sequence shown here is derived from an EMBL/GenBank/DDBJ whole genome shotgun (WGS) entry which is preliminary data.</text>
</comment>
<evidence type="ECO:0000313" key="2">
    <source>
        <dbReference type="EMBL" id="PIR85914.1"/>
    </source>
</evidence>
<feature type="non-terminal residue" evidence="2">
    <location>
        <position position="143"/>
    </location>
</feature>
<dbReference type="EMBL" id="PFBG01000019">
    <property type="protein sequence ID" value="PIR85914.1"/>
    <property type="molecule type" value="Genomic_DNA"/>
</dbReference>
<sequence length="143" mass="14906">ALMFLPALVMAQDSGLIPCGYGDNPCDTSDVANFVNGLISFLIQMLGIIAVIVMVYAGFRLVTSGGNEGEATKAKELFTNVVIGIVIILAAWLVVDTIMKTLTGDGLDVWGRLTGGEYGTATALVDNGARGVSAGQYTDSEAR</sequence>
<gene>
    <name evidence="2" type="ORF">COU14_01760</name>
</gene>
<dbReference type="AlphaFoldDB" id="A0A2H0UHM0"/>
<dbReference type="Proteomes" id="UP000229612">
    <property type="component" value="Unassembled WGS sequence"/>
</dbReference>
<evidence type="ECO:0000256" key="1">
    <source>
        <dbReference type="SAM" id="Phobius"/>
    </source>
</evidence>
<proteinExistence type="predicted"/>
<dbReference type="InterPro" id="IPR043993">
    <property type="entry name" value="T4SS_pilin"/>
</dbReference>